<protein>
    <submittedName>
        <fullName evidence="10">11330_t:CDS:1</fullName>
    </submittedName>
</protein>
<accession>A0A9N8WIT9</accession>
<dbReference type="GO" id="GO:0005634">
    <property type="term" value="C:nucleus"/>
    <property type="evidence" value="ECO:0007669"/>
    <property type="project" value="UniProtKB-SubCell"/>
</dbReference>
<evidence type="ECO:0000256" key="2">
    <source>
        <dbReference type="ARBA" id="ARBA00006403"/>
    </source>
</evidence>
<feature type="region of interest" description="Disordered" evidence="8">
    <location>
        <begin position="1"/>
        <end position="120"/>
    </location>
</feature>
<dbReference type="InterPro" id="IPR036390">
    <property type="entry name" value="WH_DNA-bd_sf"/>
</dbReference>
<dbReference type="SMART" id="SM00415">
    <property type="entry name" value="HSF"/>
    <property type="match status" value="1"/>
</dbReference>
<dbReference type="InterPro" id="IPR000232">
    <property type="entry name" value="HSF_DNA-bd"/>
</dbReference>
<keyword evidence="4" id="KW-0238">DNA-binding</keyword>
<dbReference type="Pfam" id="PF00447">
    <property type="entry name" value="HSF_DNA-bind"/>
    <property type="match status" value="1"/>
</dbReference>
<evidence type="ECO:0000256" key="3">
    <source>
        <dbReference type="ARBA" id="ARBA00023015"/>
    </source>
</evidence>
<feature type="compositionally biased region" description="Polar residues" evidence="8">
    <location>
        <begin position="1"/>
        <end position="12"/>
    </location>
</feature>
<dbReference type="OrthoDB" id="60033at2759"/>
<dbReference type="AlphaFoldDB" id="A0A9N8WIT9"/>
<dbReference type="SUPFAM" id="SSF46785">
    <property type="entry name" value="Winged helix' DNA-binding domain"/>
    <property type="match status" value="1"/>
</dbReference>
<comment type="caution">
    <text evidence="10">The sequence shown here is derived from an EMBL/GenBank/DDBJ whole genome shotgun (WGS) entry which is preliminary data.</text>
</comment>
<dbReference type="PRINTS" id="PR00056">
    <property type="entry name" value="HSFDOMAIN"/>
</dbReference>
<dbReference type="GO" id="GO:0003700">
    <property type="term" value="F:DNA-binding transcription factor activity"/>
    <property type="evidence" value="ECO:0007669"/>
    <property type="project" value="InterPro"/>
</dbReference>
<evidence type="ECO:0000256" key="6">
    <source>
        <dbReference type="ARBA" id="ARBA00023242"/>
    </source>
</evidence>
<feature type="compositionally biased region" description="Low complexity" evidence="8">
    <location>
        <begin position="45"/>
        <end position="71"/>
    </location>
</feature>
<dbReference type="InterPro" id="IPR036388">
    <property type="entry name" value="WH-like_DNA-bd_sf"/>
</dbReference>
<feature type="domain" description="HSF-type DNA-binding" evidence="9">
    <location>
        <begin position="126"/>
        <end position="205"/>
    </location>
</feature>
<dbReference type="Proteomes" id="UP000789572">
    <property type="component" value="Unassembled WGS sequence"/>
</dbReference>
<gene>
    <name evidence="10" type="ORF">POCULU_LOCUS1748</name>
</gene>
<evidence type="ECO:0000256" key="4">
    <source>
        <dbReference type="ARBA" id="ARBA00023125"/>
    </source>
</evidence>
<sequence>MAMTMEKTTSITVKEDDNALDKPKDLPPPKNEAPGSNIPPPGSPASPSISTVSATSPFPTTSPPTKTMSAPQSLITDPVKTVSSAQTSPIQSSPVQTSPTTPTASATTSTGNAVNTVSPQGTTHKTQAAFVNKLYTMVEDVSIQHLIAWAPSGDVFSVSNPTEFSKTVLPQYFKHNNWQSFVRQLNSMLTLYGEKYILLFFITVLSSAASND</sequence>
<keyword evidence="5" id="KW-0804">Transcription</keyword>
<dbReference type="Gene3D" id="1.10.10.10">
    <property type="entry name" value="Winged helix-like DNA-binding domain superfamily/Winged helix DNA-binding domain"/>
    <property type="match status" value="1"/>
</dbReference>
<evidence type="ECO:0000313" key="10">
    <source>
        <dbReference type="EMBL" id="CAG8484898.1"/>
    </source>
</evidence>
<feature type="compositionally biased region" description="Basic and acidic residues" evidence="8">
    <location>
        <begin position="13"/>
        <end position="27"/>
    </location>
</feature>
<dbReference type="FunFam" id="1.10.10.10:FF:000027">
    <property type="entry name" value="Heat shock transcription factor 1"/>
    <property type="match status" value="1"/>
</dbReference>
<reference evidence="10" key="1">
    <citation type="submission" date="2021-06" db="EMBL/GenBank/DDBJ databases">
        <authorList>
            <person name="Kallberg Y."/>
            <person name="Tangrot J."/>
            <person name="Rosling A."/>
        </authorList>
    </citation>
    <scope>NUCLEOTIDE SEQUENCE</scope>
    <source>
        <strain evidence="10">IA702</strain>
    </source>
</reference>
<keyword evidence="11" id="KW-1185">Reference proteome</keyword>
<evidence type="ECO:0000256" key="1">
    <source>
        <dbReference type="ARBA" id="ARBA00004123"/>
    </source>
</evidence>
<comment type="similarity">
    <text evidence="2 7">Belongs to the HSF family.</text>
</comment>
<keyword evidence="3" id="KW-0805">Transcription regulation</keyword>
<dbReference type="GO" id="GO:0043565">
    <property type="term" value="F:sequence-specific DNA binding"/>
    <property type="evidence" value="ECO:0007669"/>
    <property type="project" value="InterPro"/>
</dbReference>
<organism evidence="10 11">
    <name type="scientific">Paraglomus occultum</name>
    <dbReference type="NCBI Taxonomy" id="144539"/>
    <lineage>
        <taxon>Eukaryota</taxon>
        <taxon>Fungi</taxon>
        <taxon>Fungi incertae sedis</taxon>
        <taxon>Mucoromycota</taxon>
        <taxon>Glomeromycotina</taxon>
        <taxon>Glomeromycetes</taxon>
        <taxon>Paraglomerales</taxon>
        <taxon>Paraglomeraceae</taxon>
        <taxon>Paraglomus</taxon>
    </lineage>
</organism>
<comment type="subcellular location">
    <subcellularLocation>
        <location evidence="1">Nucleus</location>
    </subcellularLocation>
</comment>
<feature type="compositionally biased region" description="Low complexity" evidence="8">
    <location>
        <begin position="86"/>
        <end position="118"/>
    </location>
</feature>
<evidence type="ECO:0000313" key="11">
    <source>
        <dbReference type="Proteomes" id="UP000789572"/>
    </source>
</evidence>
<feature type="compositionally biased region" description="Pro residues" evidence="8">
    <location>
        <begin position="28"/>
        <end position="44"/>
    </location>
</feature>
<evidence type="ECO:0000259" key="9">
    <source>
        <dbReference type="SMART" id="SM00415"/>
    </source>
</evidence>
<evidence type="ECO:0000256" key="8">
    <source>
        <dbReference type="SAM" id="MobiDB-lite"/>
    </source>
</evidence>
<name>A0A9N8WIT9_9GLOM</name>
<evidence type="ECO:0000256" key="7">
    <source>
        <dbReference type="RuleBase" id="RU004020"/>
    </source>
</evidence>
<evidence type="ECO:0000256" key="5">
    <source>
        <dbReference type="ARBA" id="ARBA00023163"/>
    </source>
</evidence>
<dbReference type="EMBL" id="CAJVPJ010000141">
    <property type="protein sequence ID" value="CAG8484898.1"/>
    <property type="molecule type" value="Genomic_DNA"/>
</dbReference>
<dbReference type="PANTHER" id="PTHR10015:SF427">
    <property type="entry name" value="HEAT SHOCK FACTOR PROTEIN"/>
    <property type="match status" value="1"/>
</dbReference>
<keyword evidence="6" id="KW-0539">Nucleus</keyword>
<dbReference type="PANTHER" id="PTHR10015">
    <property type="entry name" value="HEAT SHOCK TRANSCRIPTION FACTOR"/>
    <property type="match status" value="1"/>
</dbReference>
<proteinExistence type="inferred from homology"/>